<evidence type="ECO:0000313" key="1">
    <source>
        <dbReference type="EMBL" id="EER05031.1"/>
    </source>
</evidence>
<dbReference type="GeneID" id="9050562"/>
<dbReference type="RefSeq" id="XP_002773215.1">
    <property type="nucleotide sequence ID" value="XM_002773169.1"/>
</dbReference>
<dbReference type="InParanoid" id="C5LE33"/>
<protein>
    <submittedName>
        <fullName evidence="1">Uncharacterized protein</fullName>
    </submittedName>
</protein>
<dbReference type="EMBL" id="GG681098">
    <property type="protein sequence ID" value="EER05031.1"/>
    <property type="molecule type" value="Genomic_DNA"/>
</dbReference>
<name>C5LE33_PERM5</name>
<accession>C5LE33</accession>
<evidence type="ECO:0000313" key="2">
    <source>
        <dbReference type="Proteomes" id="UP000007800"/>
    </source>
</evidence>
<dbReference type="AlphaFoldDB" id="C5LE33"/>
<keyword evidence="2" id="KW-1185">Reference proteome</keyword>
<gene>
    <name evidence="1" type="ORF">Pmar_PMAR009210</name>
</gene>
<sequence length="251" mass="26306">MAITGVGNHIHCTEATKVEIDKEYEGSGLYEFGERGTLGAGESGQGGIRTYLLKQSVEEDLAQYKSGTLDVTLMSGLAGGYGGGGSAADAVAEFEYQVKELEYRIKVMKGSSEETHMLETELKTKGKVCPSALLSIAEPIECLLESLSSTVGEHVPPVCDQLQSLGSEMSSACAVIDAANSSLRICNKVAQRANVMIDSVGGQNMALTAEQGESMAAILEDVIQAVNIASGEIPEGEGKGNLAILHFLNAV</sequence>
<reference evidence="1 2" key="1">
    <citation type="submission" date="2008-07" db="EMBL/GenBank/DDBJ databases">
        <authorList>
            <person name="El-Sayed N."/>
            <person name="Caler E."/>
            <person name="Inman J."/>
            <person name="Amedeo P."/>
            <person name="Hass B."/>
            <person name="Wortman J."/>
        </authorList>
    </citation>
    <scope>NUCLEOTIDE SEQUENCE [LARGE SCALE GENOMIC DNA]</scope>
    <source>
        <strain evidence="2">ATCC 50983 / TXsc</strain>
    </source>
</reference>
<dbReference type="Proteomes" id="UP000007800">
    <property type="component" value="Unassembled WGS sequence"/>
</dbReference>
<proteinExistence type="predicted"/>
<organism evidence="2">
    <name type="scientific">Perkinsus marinus (strain ATCC 50983 / TXsc)</name>
    <dbReference type="NCBI Taxonomy" id="423536"/>
    <lineage>
        <taxon>Eukaryota</taxon>
        <taxon>Sar</taxon>
        <taxon>Alveolata</taxon>
        <taxon>Perkinsozoa</taxon>
        <taxon>Perkinsea</taxon>
        <taxon>Perkinsida</taxon>
        <taxon>Perkinsidae</taxon>
        <taxon>Perkinsus</taxon>
    </lineage>
</organism>